<keyword evidence="10" id="KW-1185">Reference proteome</keyword>
<dbReference type="PANTHER" id="PTHR30582">
    <property type="entry name" value="L,D-TRANSPEPTIDASE"/>
    <property type="match status" value="1"/>
</dbReference>
<keyword evidence="4 7" id="KW-0133">Cell shape</keyword>
<accession>A0ABY4KDT6</accession>
<protein>
    <submittedName>
        <fullName evidence="9">L,D-transpeptidase</fullName>
    </submittedName>
</protein>
<sequence length="295" mass="34354">MKTYFKYTIFLFAFALLFSCQDSKNKDGVERPKPTRKYDKPQDFTYTIWSLKNDSVRKVFKSKFSSSEITTIVSLNRIDKNTLQKADTLIIPNKLDDDFLAYSAFPYTIKNLSDVPKIAIFSYPIQAYGLYEYGELVKWGPSSLGSEAHKTPTGLFFTNWKGEEVQSTVDDEWILRWNFNIENTEGVGWHQYELPGYPASHSCLRLLENDAKWMYDWADEWILKDANTVEAKGIPVLVFGEYDFDGKSPWLKLVDEPKANDISEKELENLVERHLSEIMKEQENREKVLTEKQVE</sequence>
<dbReference type="InterPro" id="IPR038063">
    <property type="entry name" value="Transpep_catalytic_dom"/>
</dbReference>
<dbReference type="PROSITE" id="PS51257">
    <property type="entry name" value="PROKAR_LIPOPROTEIN"/>
    <property type="match status" value="1"/>
</dbReference>
<dbReference type="SUPFAM" id="SSF141523">
    <property type="entry name" value="L,D-transpeptidase catalytic domain-like"/>
    <property type="match status" value="1"/>
</dbReference>
<proteinExistence type="inferred from homology"/>
<dbReference type="Pfam" id="PF03734">
    <property type="entry name" value="YkuD"/>
    <property type="match status" value="1"/>
</dbReference>
<evidence type="ECO:0000256" key="7">
    <source>
        <dbReference type="PROSITE-ProRule" id="PRU01373"/>
    </source>
</evidence>
<dbReference type="CDD" id="cd16913">
    <property type="entry name" value="YkuD_like"/>
    <property type="match status" value="1"/>
</dbReference>
<organism evidence="9 10">
    <name type="scientific">Flavobacterium azooxidireducens</name>
    <dbReference type="NCBI Taxonomy" id="1871076"/>
    <lineage>
        <taxon>Bacteria</taxon>
        <taxon>Pseudomonadati</taxon>
        <taxon>Bacteroidota</taxon>
        <taxon>Flavobacteriia</taxon>
        <taxon>Flavobacteriales</taxon>
        <taxon>Flavobacteriaceae</taxon>
        <taxon>Flavobacterium</taxon>
    </lineage>
</organism>
<dbReference type="InterPro" id="IPR005490">
    <property type="entry name" value="LD_TPept_cat_dom"/>
</dbReference>
<evidence type="ECO:0000313" key="10">
    <source>
        <dbReference type="Proteomes" id="UP000830583"/>
    </source>
</evidence>
<feature type="active site" description="Proton donor/acceptor" evidence="7">
    <location>
        <position position="190"/>
    </location>
</feature>
<comment type="pathway">
    <text evidence="1 7">Cell wall biogenesis; peptidoglycan biosynthesis.</text>
</comment>
<dbReference type="PANTHER" id="PTHR30582:SF2">
    <property type="entry name" value="L,D-TRANSPEPTIDASE YCIB-RELATED"/>
    <property type="match status" value="1"/>
</dbReference>
<dbReference type="InterPro" id="IPR050979">
    <property type="entry name" value="LD-transpeptidase"/>
</dbReference>
<dbReference type="Gene3D" id="2.40.440.10">
    <property type="entry name" value="L,D-transpeptidase catalytic domain-like"/>
    <property type="match status" value="1"/>
</dbReference>
<evidence type="ECO:0000256" key="1">
    <source>
        <dbReference type="ARBA" id="ARBA00004752"/>
    </source>
</evidence>
<dbReference type="Proteomes" id="UP000830583">
    <property type="component" value="Chromosome"/>
</dbReference>
<dbReference type="RefSeq" id="WP_248433962.1">
    <property type="nucleotide sequence ID" value="NZ_CP096205.1"/>
</dbReference>
<reference evidence="9" key="1">
    <citation type="submission" date="2022-04" db="EMBL/GenBank/DDBJ databases">
        <title>Consumption of N2O by Flavobacterium azooxidireducens sp. nov. isolated from Decomposing Leaf Litter of Phragmites australis (Cav.).</title>
        <authorList>
            <person name="Behrendt U."/>
            <person name="Spanner T."/>
            <person name="Augustin J."/>
            <person name="Horn M.A."/>
            <person name="Kolb S."/>
            <person name="Ulrich A."/>
        </authorList>
    </citation>
    <scope>NUCLEOTIDE SEQUENCE</scope>
    <source>
        <strain evidence="9">IGB 4-14</strain>
    </source>
</reference>
<evidence type="ECO:0000256" key="5">
    <source>
        <dbReference type="ARBA" id="ARBA00022984"/>
    </source>
</evidence>
<gene>
    <name evidence="9" type="ORF">M0M57_15265</name>
</gene>
<dbReference type="EMBL" id="CP096205">
    <property type="protein sequence ID" value="UPQ78965.1"/>
    <property type="molecule type" value="Genomic_DNA"/>
</dbReference>
<evidence type="ECO:0000313" key="9">
    <source>
        <dbReference type="EMBL" id="UPQ78965.1"/>
    </source>
</evidence>
<feature type="domain" description="L,D-TPase catalytic" evidence="8">
    <location>
        <begin position="117"/>
        <end position="239"/>
    </location>
</feature>
<name>A0ABY4KDT6_9FLAO</name>
<feature type="active site" description="Nucleophile" evidence="7">
    <location>
        <position position="203"/>
    </location>
</feature>
<evidence type="ECO:0000256" key="4">
    <source>
        <dbReference type="ARBA" id="ARBA00022960"/>
    </source>
</evidence>
<keyword evidence="3" id="KW-0808">Transferase</keyword>
<evidence type="ECO:0000259" key="8">
    <source>
        <dbReference type="PROSITE" id="PS52029"/>
    </source>
</evidence>
<keyword evidence="6 7" id="KW-0961">Cell wall biogenesis/degradation</keyword>
<keyword evidence="5 7" id="KW-0573">Peptidoglycan synthesis</keyword>
<evidence type="ECO:0000256" key="6">
    <source>
        <dbReference type="ARBA" id="ARBA00023316"/>
    </source>
</evidence>
<evidence type="ECO:0000256" key="3">
    <source>
        <dbReference type="ARBA" id="ARBA00022679"/>
    </source>
</evidence>
<dbReference type="PROSITE" id="PS52029">
    <property type="entry name" value="LD_TPASE"/>
    <property type="match status" value="1"/>
</dbReference>
<evidence type="ECO:0000256" key="2">
    <source>
        <dbReference type="ARBA" id="ARBA00005992"/>
    </source>
</evidence>
<comment type="similarity">
    <text evidence="2">Belongs to the YkuD family.</text>
</comment>